<keyword evidence="7 12" id="KW-0808">Transferase</keyword>
<dbReference type="PANTHER" id="PTHR11406">
    <property type="entry name" value="PHOSPHOGLYCERATE KINASE"/>
    <property type="match status" value="1"/>
</dbReference>
<feature type="binding site" evidence="12 14">
    <location>
        <position position="323"/>
    </location>
    <ligand>
        <name>ATP</name>
        <dbReference type="ChEBI" id="CHEBI:30616"/>
    </ligand>
</feature>
<feature type="binding site" evidence="12">
    <location>
        <position position="292"/>
    </location>
    <ligand>
        <name>ATP</name>
        <dbReference type="ChEBI" id="CHEBI:30616"/>
    </ligand>
</feature>
<keyword evidence="11 12" id="KW-0324">Glycolysis</keyword>
<feature type="binding site" evidence="12">
    <location>
        <position position="117"/>
    </location>
    <ligand>
        <name>substrate</name>
    </ligand>
</feature>
<dbReference type="RefSeq" id="WP_082215606.1">
    <property type="nucleotide sequence ID" value="NZ_FUZA01000003.1"/>
</dbReference>
<feature type="binding site" evidence="13">
    <location>
        <position position="150"/>
    </location>
    <ligand>
        <name>(2R)-3-phosphoglycerate</name>
        <dbReference type="ChEBI" id="CHEBI:58272"/>
    </ligand>
</feature>
<evidence type="ECO:0000256" key="14">
    <source>
        <dbReference type="PIRSR" id="PIRSR000724-2"/>
    </source>
</evidence>
<comment type="similarity">
    <text evidence="3 12 15">Belongs to the phosphoglycerate kinase family.</text>
</comment>
<dbReference type="PANTHER" id="PTHR11406:SF23">
    <property type="entry name" value="PHOSPHOGLYCERATE KINASE 1, CHLOROPLASTIC-RELATED"/>
    <property type="match status" value="1"/>
</dbReference>
<keyword evidence="12" id="KW-0963">Cytoplasm</keyword>
<comment type="subcellular location">
    <subcellularLocation>
        <location evidence="12">Cytoplasm</location>
    </subcellularLocation>
</comment>
<dbReference type="Gene3D" id="3.40.50.1260">
    <property type="entry name" value="Phosphoglycerate kinase, N-terminal domain"/>
    <property type="match status" value="2"/>
</dbReference>
<dbReference type="GO" id="GO:0005524">
    <property type="term" value="F:ATP binding"/>
    <property type="evidence" value="ECO:0007669"/>
    <property type="project" value="UniProtKB-KW"/>
</dbReference>
<keyword evidence="8 12" id="KW-0547">Nucleotide-binding</keyword>
<dbReference type="GO" id="GO:0043531">
    <property type="term" value="F:ADP binding"/>
    <property type="evidence" value="ECO:0007669"/>
    <property type="project" value="TreeGrafter"/>
</dbReference>
<dbReference type="Pfam" id="PF00162">
    <property type="entry name" value="PGK"/>
    <property type="match status" value="1"/>
</dbReference>
<keyword evidence="17" id="KW-1185">Reference proteome</keyword>
<evidence type="ECO:0000313" key="16">
    <source>
        <dbReference type="EMBL" id="SKB94308.1"/>
    </source>
</evidence>
<dbReference type="GO" id="GO:0006096">
    <property type="term" value="P:glycolytic process"/>
    <property type="evidence" value="ECO:0007669"/>
    <property type="project" value="UniProtKB-UniRule"/>
</dbReference>
<feature type="binding site" evidence="12 14">
    <location>
        <begin position="353"/>
        <end position="356"/>
    </location>
    <ligand>
        <name>ATP</name>
        <dbReference type="ChEBI" id="CHEBI:30616"/>
    </ligand>
</feature>
<dbReference type="GO" id="GO:0004618">
    <property type="term" value="F:phosphoglycerate kinase activity"/>
    <property type="evidence" value="ECO:0007669"/>
    <property type="project" value="UniProtKB-UniRule"/>
</dbReference>
<evidence type="ECO:0000256" key="12">
    <source>
        <dbReference type="HAMAP-Rule" id="MF_00145"/>
    </source>
</evidence>
<dbReference type="PRINTS" id="PR00477">
    <property type="entry name" value="PHGLYCKINASE"/>
</dbReference>
<evidence type="ECO:0000256" key="15">
    <source>
        <dbReference type="RuleBase" id="RU000532"/>
    </source>
</evidence>
<proteinExistence type="inferred from homology"/>
<gene>
    <name evidence="12" type="primary">pgk</name>
    <name evidence="16" type="ORF">SAMN05660293_03083</name>
</gene>
<dbReference type="InterPro" id="IPR036043">
    <property type="entry name" value="Phosphoglycerate_kinase_sf"/>
</dbReference>
<evidence type="ECO:0000256" key="1">
    <source>
        <dbReference type="ARBA" id="ARBA00000642"/>
    </source>
</evidence>
<dbReference type="InterPro" id="IPR001576">
    <property type="entry name" value="Phosphoglycerate_kinase"/>
</dbReference>
<evidence type="ECO:0000313" key="17">
    <source>
        <dbReference type="Proteomes" id="UP000190897"/>
    </source>
</evidence>
<dbReference type="InterPro" id="IPR015824">
    <property type="entry name" value="Phosphoglycerate_kinase_N"/>
</dbReference>
<reference evidence="17" key="1">
    <citation type="submission" date="2017-02" db="EMBL/GenBank/DDBJ databases">
        <authorList>
            <person name="Varghese N."/>
            <person name="Submissions S."/>
        </authorList>
    </citation>
    <scope>NUCLEOTIDE SEQUENCE [LARGE SCALE GENOMIC DNA]</scope>
    <source>
        <strain evidence="17">DSM 22270</strain>
    </source>
</reference>
<accession>A0A1T5FE19</accession>
<evidence type="ECO:0000256" key="10">
    <source>
        <dbReference type="ARBA" id="ARBA00022840"/>
    </source>
</evidence>
<feature type="binding site" evidence="12">
    <location>
        <position position="150"/>
    </location>
    <ligand>
        <name>substrate</name>
    </ligand>
</feature>
<evidence type="ECO:0000256" key="7">
    <source>
        <dbReference type="ARBA" id="ARBA00022679"/>
    </source>
</evidence>
<dbReference type="PIRSF" id="PIRSF000724">
    <property type="entry name" value="Pgk"/>
    <property type="match status" value="1"/>
</dbReference>
<keyword evidence="9 12" id="KW-0418">Kinase</keyword>
<feature type="binding site" evidence="12 13">
    <location>
        <begin position="58"/>
        <end position="61"/>
    </location>
    <ligand>
        <name>substrate</name>
    </ligand>
</feature>
<dbReference type="FunFam" id="3.40.50.1260:FF:000003">
    <property type="entry name" value="Phosphoglycerate kinase"/>
    <property type="match status" value="1"/>
</dbReference>
<evidence type="ECO:0000256" key="5">
    <source>
        <dbReference type="ARBA" id="ARBA00013061"/>
    </source>
</evidence>
<protein>
    <recommendedName>
        <fullName evidence="6 12">Phosphoglycerate kinase</fullName>
        <ecNumber evidence="5 12">2.7.2.3</ecNumber>
    </recommendedName>
</protein>
<evidence type="ECO:0000256" key="11">
    <source>
        <dbReference type="ARBA" id="ARBA00023152"/>
    </source>
</evidence>
<dbReference type="UniPathway" id="UPA00109">
    <property type="reaction ID" value="UER00185"/>
</dbReference>
<keyword evidence="10 12" id="KW-0067">ATP-binding</keyword>
<dbReference type="CDD" id="cd00318">
    <property type="entry name" value="Phosphoglycerate_kinase"/>
    <property type="match status" value="1"/>
</dbReference>
<dbReference type="STRING" id="651661.SAMN05660293_03083"/>
<feature type="binding site" evidence="12 13">
    <location>
        <begin position="19"/>
        <end position="21"/>
    </location>
    <ligand>
        <name>substrate</name>
    </ligand>
</feature>
<dbReference type="GO" id="GO:0005829">
    <property type="term" value="C:cytosol"/>
    <property type="evidence" value="ECO:0007669"/>
    <property type="project" value="UniProtKB-ARBA"/>
</dbReference>
<name>A0A1T5FE19_9BACT</name>
<dbReference type="HAMAP" id="MF_00145">
    <property type="entry name" value="Phosphoglyc_kinase"/>
    <property type="match status" value="1"/>
</dbReference>
<feature type="binding site" evidence="12">
    <location>
        <position position="35"/>
    </location>
    <ligand>
        <name>substrate</name>
    </ligand>
</feature>
<feature type="binding site" evidence="13">
    <location>
        <position position="117"/>
    </location>
    <ligand>
        <name>(2R)-3-phosphoglycerate</name>
        <dbReference type="ChEBI" id="CHEBI:58272"/>
    </ligand>
</feature>
<evidence type="ECO:0000256" key="2">
    <source>
        <dbReference type="ARBA" id="ARBA00004838"/>
    </source>
</evidence>
<evidence type="ECO:0000256" key="8">
    <source>
        <dbReference type="ARBA" id="ARBA00022741"/>
    </source>
</evidence>
<comment type="subunit">
    <text evidence="4 12">Monomer.</text>
</comment>
<dbReference type="Proteomes" id="UP000190897">
    <property type="component" value="Unassembled WGS sequence"/>
</dbReference>
<sequence>MTTLDSYDFSGKKALVRVDFNVPLNDKFEITDDTRIKATIPTISKILNDGGSVILMSHLGRPKDGPTEKYSLKHLVNPLSLILGRTVKFADDSIGQSATELAASLNAGEVLLLENLRFYKEEEKGDEAFAEKLSKLGDVWVMDAFGTAHRAHASTAVIGKFFQDKVCGYVMQAELDNAERLLEHSERPFTAIMGGAKISDKILIIERLIDTVDNLIIGGGMSYTFSKAQGGSIGQSLLEADKQDLTLELVKKAKEKGVNLILPVDTVIADKFSNDAERKTVKAGEIPDDWQGLDIGPETIKIFSEIIKNSKTVLWNGPMGVFEFPNFAQGTNAIAESVVAVTEENDAFSLIGGGDSASAINNAGYGDRVSYVSTGGGALLEYMEGKVLPGVAALEA</sequence>
<comment type="catalytic activity">
    <reaction evidence="1 12 15">
        <text>(2R)-3-phosphoglycerate + ATP = (2R)-3-phospho-glyceroyl phosphate + ADP</text>
        <dbReference type="Rhea" id="RHEA:14801"/>
        <dbReference type="ChEBI" id="CHEBI:30616"/>
        <dbReference type="ChEBI" id="CHEBI:57604"/>
        <dbReference type="ChEBI" id="CHEBI:58272"/>
        <dbReference type="ChEBI" id="CHEBI:456216"/>
        <dbReference type="EC" id="2.7.2.3"/>
    </reaction>
</comment>
<dbReference type="AlphaFoldDB" id="A0A1T5FE19"/>
<dbReference type="FunFam" id="3.40.50.1260:FF:000006">
    <property type="entry name" value="Phosphoglycerate kinase"/>
    <property type="match status" value="1"/>
</dbReference>
<feature type="binding site" evidence="12 14">
    <location>
        <position position="201"/>
    </location>
    <ligand>
        <name>ATP</name>
        <dbReference type="ChEBI" id="CHEBI:30616"/>
    </ligand>
</feature>
<evidence type="ECO:0000256" key="6">
    <source>
        <dbReference type="ARBA" id="ARBA00016471"/>
    </source>
</evidence>
<evidence type="ECO:0000256" key="4">
    <source>
        <dbReference type="ARBA" id="ARBA00011245"/>
    </source>
</evidence>
<evidence type="ECO:0000256" key="3">
    <source>
        <dbReference type="ARBA" id="ARBA00008982"/>
    </source>
</evidence>
<evidence type="ECO:0000256" key="13">
    <source>
        <dbReference type="PIRSR" id="PIRSR000724-1"/>
    </source>
</evidence>
<dbReference type="EMBL" id="FUZA01000003">
    <property type="protein sequence ID" value="SKB94308.1"/>
    <property type="molecule type" value="Genomic_DNA"/>
</dbReference>
<feature type="binding site" evidence="13">
    <location>
        <position position="35"/>
    </location>
    <ligand>
        <name>(2R)-3-phosphoglycerate</name>
        <dbReference type="ChEBI" id="CHEBI:58272"/>
    </ligand>
</feature>
<organism evidence="16 17">
    <name type="scientific">Dyadobacter psychrophilus</name>
    <dbReference type="NCBI Taxonomy" id="651661"/>
    <lineage>
        <taxon>Bacteria</taxon>
        <taxon>Pseudomonadati</taxon>
        <taxon>Bacteroidota</taxon>
        <taxon>Cytophagia</taxon>
        <taxon>Cytophagales</taxon>
        <taxon>Spirosomataceae</taxon>
        <taxon>Dyadobacter</taxon>
    </lineage>
</organism>
<dbReference type="GO" id="GO:0006094">
    <property type="term" value="P:gluconeogenesis"/>
    <property type="evidence" value="ECO:0007669"/>
    <property type="project" value="TreeGrafter"/>
</dbReference>
<dbReference type="OrthoDB" id="9808460at2"/>
<dbReference type="SUPFAM" id="SSF53748">
    <property type="entry name" value="Phosphoglycerate kinase"/>
    <property type="match status" value="1"/>
</dbReference>
<comment type="pathway">
    <text evidence="2 12">Carbohydrate degradation; glycolysis; pyruvate from D-glyceraldehyde 3-phosphate: step 2/5.</text>
</comment>
<dbReference type="EC" id="2.7.2.3" evidence="5 12"/>
<evidence type="ECO:0000256" key="9">
    <source>
        <dbReference type="ARBA" id="ARBA00022777"/>
    </source>
</evidence>